<dbReference type="NCBIfam" id="TIGR04183">
    <property type="entry name" value="Por_Secre_tail"/>
    <property type="match status" value="1"/>
</dbReference>
<dbReference type="InterPro" id="IPR013431">
    <property type="entry name" value="Delta_60_rpt"/>
</dbReference>
<evidence type="ECO:0000256" key="5">
    <source>
        <dbReference type="ARBA" id="ARBA00022801"/>
    </source>
</evidence>
<dbReference type="Pfam" id="PF18962">
    <property type="entry name" value="Por_Secre_tail"/>
    <property type="match status" value="1"/>
</dbReference>
<dbReference type="OrthoDB" id="6278496at2"/>
<dbReference type="SUPFAM" id="SSF63829">
    <property type="entry name" value="Calcium-dependent phosphotriesterase"/>
    <property type="match status" value="2"/>
</dbReference>
<dbReference type="Gene3D" id="2.80.10.50">
    <property type="match status" value="3"/>
</dbReference>
<dbReference type="InterPro" id="IPR035986">
    <property type="entry name" value="PKD_dom_sf"/>
</dbReference>
<accession>A0A2S1SK38</accession>
<dbReference type="Pfam" id="PF17164">
    <property type="entry name" value="DUF5122"/>
    <property type="match status" value="6"/>
</dbReference>
<feature type="chain" id="PRO_5015714319" description="PKD domain-containing protein" evidence="9">
    <location>
        <begin position="19"/>
        <end position="1446"/>
    </location>
</feature>
<evidence type="ECO:0000313" key="12">
    <source>
        <dbReference type="Proteomes" id="UP000244937"/>
    </source>
</evidence>
<dbReference type="InterPro" id="IPR024079">
    <property type="entry name" value="MetalloPept_cat_dom_sf"/>
</dbReference>
<dbReference type="SUPFAM" id="SSF49299">
    <property type="entry name" value="PKD domain"/>
    <property type="match status" value="1"/>
</dbReference>
<evidence type="ECO:0000256" key="9">
    <source>
        <dbReference type="SAM" id="SignalP"/>
    </source>
</evidence>
<proteinExistence type="inferred from homology"/>
<dbReference type="Pfam" id="PF05572">
    <property type="entry name" value="Peptidase_M43"/>
    <property type="match status" value="1"/>
</dbReference>
<dbReference type="Proteomes" id="UP000244937">
    <property type="component" value="Chromosome"/>
</dbReference>
<feature type="domain" description="PKD" evidence="10">
    <location>
        <begin position="372"/>
        <end position="408"/>
    </location>
</feature>
<evidence type="ECO:0000256" key="8">
    <source>
        <dbReference type="ARBA" id="ARBA00023157"/>
    </source>
</evidence>
<dbReference type="KEGG" id="fpal:HYN49_12955"/>
<dbReference type="Gene3D" id="2.130.10.10">
    <property type="entry name" value="YVTN repeat-like/Quinoprotein amine dehydrogenase"/>
    <property type="match status" value="1"/>
</dbReference>
<keyword evidence="6" id="KW-0862">Zinc</keyword>
<dbReference type="PROSITE" id="PS50093">
    <property type="entry name" value="PKD"/>
    <property type="match status" value="1"/>
</dbReference>
<dbReference type="GO" id="GO:0008237">
    <property type="term" value="F:metallopeptidase activity"/>
    <property type="evidence" value="ECO:0007669"/>
    <property type="project" value="UniProtKB-KW"/>
</dbReference>
<dbReference type="EMBL" id="CP029187">
    <property type="protein sequence ID" value="AWI26731.1"/>
    <property type="molecule type" value="Genomic_DNA"/>
</dbReference>
<dbReference type="CDD" id="cd00146">
    <property type="entry name" value="PKD"/>
    <property type="match status" value="1"/>
</dbReference>
<dbReference type="GO" id="GO:0006508">
    <property type="term" value="P:proteolysis"/>
    <property type="evidence" value="ECO:0007669"/>
    <property type="project" value="UniProtKB-KW"/>
</dbReference>
<keyword evidence="7" id="KW-0482">Metalloprotease</keyword>
<protein>
    <recommendedName>
        <fullName evidence="10">PKD domain-containing protein</fullName>
    </recommendedName>
</protein>
<dbReference type="InterPro" id="IPR026444">
    <property type="entry name" value="Secre_tail"/>
</dbReference>
<keyword evidence="2" id="KW-0645">Protease</keyword>
<dbReference type="NCBIfam" id="TIGR02608">
    <property type="entry name" value="delta_60_rpt"/>
    <property type="match status" value="5"/>
</dbReference>
<evidence type="ECO:0000256" key="2">
    <source>
        <dbReference type="ARBA" id="ARBA00022670"/>
    </source>
</evidence>
<dbReference type="Pfam" id="PF18911">
    <property type="entry name" value="PKD_4"/>
    <property type="match status" value="1"/>
</dbReference>
<evidence type="ECO:0000313" key="11">
    <source>
        <dbReference type="EMBL" id="AWI26731.1"/>
    </source>
</evidence>
<dbReference type="InterPro" id="IPR015943">
    <property type="entry name" value="WD40/YVTN_repeat-like_dom_sf"/>
</dbReference>
<evidence type="ECO:0000256" key="4">
    <source>
        <dbReference type="ARBA" id="ARBA00022729"/>
    </source>
</evidence>
<organism evidence="11 12">
    <name type="scientific">Flavobacterium pallidum</name>
    <dbReference type="NCBI Taxonomy" id="2172098"/>
    <lineage>
        <taxon>Bacteria</taxon>
        <taxon>Pseudomonadati</taxon>
        <taxon>Bacteroidota</taxon>
        <taxon>Flavobacteriia</taxon>
        <taxon>Flavobacteriales</taxon>
        <taxon>Flavobacteriaceae</taxon>
        <taxon>Flavobacterium</taxon>
    </lineage>
</organism>
<evidence type="ECO:0000256" key="3">
    <source>
        <dbReference type="ARBA" id="ARBA00022723"/>
    </source>
</evidence>
<dbReference type="InterPro" id="IPR008754">
    <property type="entry name" value="Peptidase_M43"/>
</dbReference>
<evidence type="ECO:0000259" key="10">
    <source>
        <dbReference type="PROSITE" id="PS50093"/>
    </source>
</evidence>
<keyword evidence="12" id="KW-1185">Reference proteome</keyword>
<dbReference type="SMART" id="SM00089">
    <property type="entry name" value="PKD"/>
    <property type="match status" value="1"/>
</dbReference>
<name>A0A2S1SK38_9FLAO</name>
<sequence length="1446" mass="156497">MKKYLLLLLLLTASFMYAQREKQPYCITDVIMEKSIKEHPEIKERIAAMNRKVAESDKRALMRSGSEMITIPVVVYILHAGVNNPENISDPQVQSQMSALNMYFNPYGIQFCLATRGNNTASIPLKNTSTDVQNTPGIIHVLAPTLIDHDYTPANAKALMNTAHPSISEDKYLRIWVVRNITVEGVQGTVGGYSMFPGNEFQGAVMDYNFFGNISTCSGCDLRANYDQGKILVHEVGHYLGLQHTFFESCSGMNATTCSYEGDFVCDTPPVQSPNWGCVVGTNSCNESPDLPDNIHNYMDYGNSACLYEFTPGQVTRMKSILVNYRSTLFSNDNLIATGTCGFEGLISATFTADKYAICHNNAIQFSGIYQDDVSYSWDFGDGNTGSGQNISHTYTTGSTTPYTVTLTVTDNTKTDTFSDIVWVTQCAQLQKPDAYWYLGYSHGLNFASGVPSYDTGFPVNHPEVYNASSQSSTTGSLLFYCNENTVWDSNHALVSNGLFPNAYYSTTNLIIPKPGNSSKYYIFTLGGNTSTGELDGLRRNTINANGSNISAGTLREAITIPIGQSYDIATDGAIRGAIGLTAIEKCDGYWILALLKKSNSYYITVYSLSNAATNDMTYIGAEALPVGNSYPGELKFSPNGNKLLYFSSGATNSLYKMFLYDFDKNSGALSNRFEIIAEQPSVSVGPVSGVSFSTDSKLLYIINNSADSIVQYNLNDMGMNTSRRTVGKFSPLIDAKDMQLGPDGKIYVSRTSTQELYTIHRPNALATSDNTNACYFSYHGPNTTPVGSNSNRHLPNPLDARAASVYDPTEKISVYATPGDCNRYKFFPNICATGFKWEFKNVTTNQVVYSPIVNTPTYSFSITGNYVITLKDSNDQPIASTNLAISALSQPIVLGSTTTCTADPNSMTNNSIHLQPGETAAWSITSGAGTFQSSPNNAEVSIHWTTLPATLSVTITNSNGCTATNTKNITSSCVTVGANNTVYATALQTDGKIVFGGDFTAYSGTTTNRLGRLKSDMTYDSAFNSGSGPNNSVKTLAMQADGKIVIGGNFTSYNGISKNGVARINPNGSLETAFTANLNSGGYINAIAIQTDGKIIIGGKFTSCNGTARINIVRLNTNGTVDTSFSSGFNNISGQEVNCIAIQPNGRIVVGGSFVGYSGNNNVKRIVRLTTNGALDSSFVLTDLFFTGSGSPDPSPVVNALKVLSNGKIMLTGTFTTYNQRNCFLRIMSDGTIDPQWGEGIPIISSSFGTGIKCFGIQNDKAIIGGGFQKITSIYHRRRIARLDVTTEPVLDTSFNPGEGFGPMDESLASVIYSITLQPDGKIICAGKFTDYNGIVVNNITRIDNVNSGSINRPAPQEPETEIDFTNIDKDSFDYYPNPVENVLTLTNTKNITSVEVYNMIGQRLIVKNDNSTTSKVDMSALPNGSYVVKMTADGMTKTVKVLKQ</sequence>
<comment type="similarity">
    <text evidence="1">Belongs to the peptidase M43B family.</text>
</comment>
<evidence type="ECO:0000256" key="6">
    <source>
        <dbReference type="ARBA" id="ARBA00022833"/>
    </source>
</evidence>
<gene>
    <name evidence="11" type="ORF">HYN49_12955</name>
</gene>
<keyword evidence="5" id="KW-0378">Hydrolase</keyword>
<dbReference type="InterPro" id="IPR013783">
    <property type="entry name" value="Ig-like_fold"/>
</dbReference>
<keyword evidence="4 9" id="KW-0732">Signal</keyword>
<dbReference type="InterPro" id="IPR022409">
    <property type="entry name" value="PKD/Chitinase_dom"/>
</dbReference>
<dbReference type="InterPro" id="IPR000601">
    <property type="entry name" value="PKD_dom"/>
</dbReference>
<dbReference type="RefSeq" id="WP_108904508.1">
    <property type="nucleotide sequence ID" value="NZ_CP029187.1"/>
</dbReference>
<keyword evidence="3" id="KW-0479">Metal-binding</keyword>
<dbReference type="Gene3D" id="2.60.40.10">
    <property type="entry name" value="Immunoglobulins"/>
    <property type="match status" value="1"/>
</dbReference>
<dbReference type="PANTHER" id="PTHR47466:SF1">
    <property type="entry name" value="METALLOPROTEASE MEP1 (AFU_ORTHOLOGUE AFUA_1G07730)-RELATED"/>
    <property type="match status" value="1"/>
</dbReference>
<dbReference type="GO" id="GO:0046872">
    <property type="term" value="F:metal ion binding"/>
    <property type="evidence" value="ECO:0007669"/>
    <property type="project" value="UniProtKB-KW"/>
</dbReference>
<dbReference type="PANTHER" id="PTHR47466">
    <property type="match status" value="1"/>
</dbReference>
<dbReference type="SUPFAM" id="SSF55486">
    <property type="entry name" value="Metalloproteases ('zincins'), catalytic domain"/>
    <property type="match status" value="1"/>
</dbReference>
<evidence type="ECO:0000256" key="1">
    <source>
        <dbReference type="ARBA" id="ARBA00008721"/>
    </source>
</evidence>
<reference evidence="11 12" key="1">
    <citation type="submission" date="2018-05" db="EMBL/GenBank/DDBJ databases">
        <title>Genome sequencing of Flavobacterium sp. HYN0049.</title>
        <authorList>
            <person name="Yi H."/>
            <person name="Baek C."/>
        </authorList>
    </citation>
    <scope>NUCLEOTIDE SEQUENCE [LARGE SCALE GENOMIC DNA]</scope>
    <source>
        <strain evidence="11 12">HYN0049</strain>
    </source>
</reference>
<evidence type="ECO:0000256" key="7">
    <source>
        <dbReference type="ARBA" id="ARBA00023049"/>
    </source>
</evidence>
<keyword evidence="8" id="KW-1015">Disulfide bond</keyword>
<dbReference type="Gene3D" id="3.40.390.10">
    <property type="entry name" value="Collagenase (Catalytic Domain)"/>
    <property type="match status" value="1"/>
</dbReference>
<feature type="signal peptide" evidence="9">
    <location>
        <begin position="1"/>
        <end position="18"/>
    </location>
</feature>